<feature type="domain" description="Polysaccharide lyase family 8 C-terminal" evidence="5">
    <location>
        <begin position="642"/>
        <end position="703"/>
    </location>
</feature>
<keyword evidence="2" id="KW-0732">Signal</keyword>
<dbReference type="InterPro" id="IPR004103">
    <property type="entry name" value="Lyase_8_C"/>
</dbReference>
<dbReference type="InterPro" id="IPR012970">
    <property type="entry name" value="Lyase_8_alpha_N"/>
</dbReference>
<dbReference type="InterPro" id="IPR011013">
    <property type="entry name" value="Gal_mutarotase_sf_dom"/>
</dbReference>
<evidence type="ECO:0000259" key="4">
    <source>
        <dbReference type="Pfam" id="PF02278"/>
    </source>
</evidence>
<evidence type="ECO:0000313" key="7">
    <source>
        <dbReference type="EMBL" id="MDR7383823.1"/>
    </source>
</evidence>
<dbReference type="GO" id="GO:0030340">
    <property type="term" value="F:hyaluronate lyase activity"/>
    <property type="evidence" value="ECO:0007669"/>
    <property type="project" value="UniProtKB-EC"/>
</dbReference>
<dbReference type="InterPro" id="IPR014718">
    <property type="entry name" value="GH-type_carb-bd"/>
</dbReference>
<organism evidence="7 8">
    <name type="scientific">Promicromonospora iranensis</name>
    <dbReference type="NCBI Taxonomy" id="1105144"/>
    <lineage>
        <taxon>Bacteria</taxon>
        <taxon>Bacillati</taxon>
        <taxon>Actinomycetota</taxon>
        <taxon>Actinomycetes</taxon>
        <taxon>Micrococcales</taxon>
        <taxon>Promicromonosporaceae</taxon>
        <taxon>Promicromonospora</taxon>
    </lineage>
</organism>
<gene>
    <name evidence="7" type="ORF">J2S48_003338</name>
</gene>
<dbReference type="CDD" id="cd01083">
    <property type="entry name" value="GAG_Lyase"/>
    <property type="match status" value="1"/>
</dbReference>
<dbReference type="Pfam" id="PF02884">
    <property type="entry name" value="Lyase_8_C"/>
    <property type="match status" value="1"/>
</dbReference>
<dbReference type="InterPro" id="IPR003159">
    <property type="entry name" value="Lyase_8_central_dom"/>
</dbReference>
<keyword evidence="3 7" id="KW-0456">Lyase</keyword>
<accession>A0ABU2CR66</accession>
<dbReference type="Pfam" id="PF08124">
    <property type="entry name" value="Lyase_8_N"/>
    <property type="match status" value="1"/>
</dbReference>
<dbReference type="EMBL" id="JAVDYE010000001">
    <property type="protein sequence ID" value="MDR7383823.1"/>
    <property type="molecule type" value="Genomic_DNA"/>
</dbReference>
<dbReference type="Gene3D" id="2.60.220.10">
    <property type="entry name" value="Polysaccharide lyase family 8-like, C-terminal"/>
    <property type="match status" value="1"/>
</dbReference>
<feature type="domain" description="Polysaccharide lyase family 8 central" evidence="4">
    <location>
        <begin position="362"/>
        <end position="627"/>
    </location>
</feature>
<dbReference type="Pfam" id="PF02278">
    <property type="entry name" value="Lyase_8"/>
    <property type="match status" value="1"/>
</dbReference>
<evidence type="ECO:0000256" key="1">
    <source>
        <dbReference type="ARBA" id="ARBA00006699"/>
    </source>
</evidence>
<dbReference type="EC" id="4.2.2.1" evidence="7"/>
<evidence type="ECO:0000259" key="5">
    <source>
        <dbReference type="Pfam" id="PF02884"/>
    </source>
</evidence>
<dbReference type="Gene3D" id="1.50.10.100">
    <property type="entry name" value="Chondroitin AC/alginate lyase"/>
    <property type="match status" value="1"/>
</dbReference>
<dbReference type="InterPro" id="IPR008929">
    <property type="entry name" value="Chondroitin_lyas"/>
</dbReference>
<proteinExistence type="inferred from homology"/>
<protein>
    <submittedName>
        <fullName evidence="7">Hyaluronate lyase</fullName>
        <ecNumber evidence="7">4.2.2.1</ecNumber>
    </submittedName>
</protein>
<dbReference type="Gene3D" id="2.70.98.10">
    <property type="match status" value="1"/>
</dbReference>
<dbReference type="InterPro" id="IPR038970">
    <property type="entry name" value="Lyase_8"/>
</dbReference>
<dbReference type="InterPro" id="IPR011071">
    <property type="entry name" value="Lyase_8-like_C"/>
</dbReference>
<dbReference type="RefSeq" id="WP_274995061.1">
    <property type="nucleotide sequence ID" value="NZ_JAJQQP010000008.1"/>
</dbReference>
<evidence type="ECO:0000256" key="2">
    <source>
        <dbReference type="ARBA" id="ARBA00022729"/>
    </source>
</evidence>
<dbReference type="PANTHER" id="PTHR38481">
    <property type="entry name" value="HYALURONATE LYASE"/>
    <property type="match status" value="1"/>
</dbReference>
<evidence type="ECO:0000256" key="3">
    <source>
        <dbReference type="ARBA" id="ARBA00023239"/>
    </source>
</evidence>
<comment type="caution">
    <text evidence="7">The sequence shown here is derived from an EMBL/GenBank/DDBJ whole genome shotgun (WGS) entry which is preliminary data.</text>
</comment>
<sequence>MTRRQALRIGGIALGASVLVVGGLAAWDTVLDRTQPFRNVRGRWLDQLTGAAVDDVDALAGRLLGVLTPDQTWSDLALSGGERTIGLRLSYERLRSIARAYATPGSRYEHDEEVRDVLLTALDHLHETRYNEHTRRSGNWWDREIGIPLQLTATSMLLYDDLGADRLERYMAAVKAHTPAPAYAAANRVWTARVVAERALLLDDEESLTSALRGITPAFRLVTSGDGIRPDGSFLQHDVHPYSGGYGLSLLTSAASVLALLRDTPWQLSGTPVDNLLTWVDEGLAPWLHAGAVMGPVRGRNIARVSAQDHDAGRAAASALRLLSRATDGDRARRWRGLAAYASGAQAGGAGVEPLAPPVGTTVFPAMDRVVHRRPAFTVAVAMSSARIASYESIGAENRRGWYSGSGAYYLYDAAGSQYDDHYWPTVDAARIAGTTVAAGTPAASAGAGFRSDKHWVGGVAVGSSAAVGMAFRHPDDQGMPGATGQKSWFLLDDEVVALGAGIASSSGRPVETVVDNRRLLDPEGQQLVVDGRQVPPTGGTPAVTADGPGWAHLSGATPGTGIGYVFRTGQRLSLLRERRTGRWSEINRSAVHRDRTVRTNSFATLWLEHGVDPVDARYGYVLLPGATPEGTAAYAAAPRTEVLANGPLVQAVRRDGTTALNVWATGAPETGGVSCDRPAAILLTQDGTQLTVAVADPTQQLEHGLRVTVARPAKRLVRADGRVTVERLQPGISLLVDVGGTRGGSVTATFEV</sequence>
<dbReference type="PANTHER" id="PTHR38481:SF1">
    <property type="entry name" value="HYALURONATE LYASE"/>
    <property type="match status" value="1"/>
</dbReference>
<dbReference type="SUPFAM" id="SSF49863">
    <property type="entry name" value="Hyaluronate lyase-like, C-terminal domain"/>
    <property type="match status" value="1"/>
</dbReference>
<dbReference type="SUPFAM" id="SSF48230">
    <property type="entry name" value="Chondroitin AC/alginate lyase"/>
    <property type="match status" value="1"/>
</dbReference>
<comment type="similarity">
    <text evidence="1">Belongs to the polysaccharide lyase 8 family.</text>
</comment>
<dbReference type="Proteomes" id="UP001183585">
    <property type="component" value="Unassembled WGS sequence"/>
</dbReference>
<feature type="domain" description="Polysaccharide lyase 8 N-terminal alpha-helical" evidence="6">
    <location>
        <begin position="71"/>
        <end position="337"/>
    </location>
</feature>
<evidence type="ECO:0000313" key="8">
    <source>
        <dbReference type="Proteomes" id="UP001183585"/>
    </source>
</evidence>
<evidence type="ECO:0000259" key="6">
    <source>
        <dbReference type="Pfam" id="PF08124"/>
    </source>
</evidence>
<reference evidence="7 8" key="1">
    <citation type="submission" date="2023-07" db="EMBL/GenBank/DDBJ databases">
        <title>Sequencing the genomes of 1000 actinobacteria strains.</title>
        <authorList>
            <person name="Klenk H.-P."/>
        </authorList>
    </citation>
    <scope>NUCLEOTIDE SEQUENCE [LARGE SCALE GENOMIC DNA]</scope>
    <source>
        <strain evidence="7 8">DSM 45554</strain>
    </source>
</reference>
<name>A0ABU2CR66_9MICO</name>
<keyword evidence="8" id="KW-1185">Reference proteome</keyword>
<dbReference type="SUPFAM" id="SSF74650">
    <property type="entry name" value="Galactose mutarotase-like"/>
    <property type="match status" value="1"/>
</dbReference>